<dbReference type="GO" id="GO:0016020">
    <property type="term" value="C:membrane"/>
    <property type="evidence" value="ECO:0007669"/>
    <property type="project" value="InterPro"/>
</dbReference>
<dbReference type="GO" id="GO:0019825">
    <property type="term" value="F:oxygen binding"/>
    <property type="evidence" value="ECO:0007669"/>
    <property type="project" value="InterPro"/>
</dbReference>
<dbReference type="Gene3D" id="1.10.287.950">
    <property type="entry name" value="Methyl-accepting chemotaxis protein"/>
    <property type="match status" value="1"/>
</dbReference>
<reference evidence="5 6" key="1">
    <citation type="submission" date="2018-09" db="EMBL/GenBank/DDBJ databases">
        <title>Whole genome based analysis of evolution and adaptive divergence in Indian and Brazilian strains of Azospirillum brasilense.</title>
        <authorList>
            <person name="Singh C."/>
            <person name="Tripathi A.K."/>
        </authorList>
    </citation>
    <scope>NUCLEOTIDE SEQUENCE [LARGE SCALE GENOMIC DNA]</scope>
    <source>
        <strain evidence="5 6">MTCC4039</strain>
    </source>
</reference>
<dbReference type="PANTHER" id="PTHR32089:SF112">
    <property type="entry name" value="LYSOZYME-LIKE PROTEIN-RELATED"/>
    <property type="match status" value="1"/>
</dbReference>
<dbReference type="PRINTS" id="PR00260">
    <property type="entry name" value="CHEMTRNSDUCR"/>
</dbReference>
<evidence type="ECO:0000313" key="6">
    <source>
        <dbReference type="Proteomes" id="UP000298693"/>
    </source>
</evidence>
<dbReference type="PANTHER" id="PTHR32089">
    <property type="entry name" value="METHYL-ACCEPTING CHEMOTAXIS PROTEIN MCPB"/>
    <property type="match status" value="1"/>
</dbReference>
<dbReference type="InterPro" id="IPR009050">
    <property type="entry name" value="Globin-like_sf"/>
</dbReference>
<dbReference type="GO" id="GO:0007165">
    <property type="term" value="P:signal transduction"/>
    <property type="evidence" value="ECO:0007669"/>
    <property type="project" value="UniProtKB-KW"/>
</dbReference>
<dbReference type="GO" id="GO:0004888">
    <property type="term" value="F:transmembrane signaling receptor activity"/>
    <property type="evidence" value="ECO:0007669"/>
    <property type="project" value="InterPro"/>
</dbReference>
<dbReference type="Pfam" id="PF00015">
    <property type="entry name" value="MCPsignal"/>
    <property type="match status" value="1"/>
</dbReference>
<evidence type="ECO:0000256" key="3">
    <source>
        <dbReference type="PROSITE-ProRule" id="PRU00284"/>
    </source>
</evidence>
<sequence length="447" mass="47844">MRDNDVDMQRRFKTFGITDADIQTLRSNAAFADQELPRLLEAWHSRFAEWPEIHATLMKPEVHALRVAHWVRVAAGRFDAGFAESANRLAEAFYKNDVPSYAVAICHHTVTKGIIESLNLEVVSPRLFGRAEADRKAAVRNTLSKIAWMDLELLLETYAEAERRSRSDVLNRLAANFEHEVKGIVQDSGAKSLEMQSAAERMAELATRTSQQSLDVASAAEQASINVQTVASASEQLSASVADISRQVAISSQISQEAVAQADATTSTVNGLVEAAQRIGDVVNLINHIASQTNLLALNATIEAARAGEAGKGFAVVAGEVKHLASQTAKATDEIAAQIAAMQNAARGSAVAINEVGVTINRINGITTAVAAAVEEQSAATLEITRNIQEASKGTQSVSLIISEVTQASVDTGHLSASVLSVSGILHERAGTMSKRVDTFLERIRAA</sequence>
<feature type="domain" description="Methyl-accepting transducer" evidence="4">
    <location>
        <begin position="191"/>
        <end position="413"/>
    </location>
</feature>
<dbReference type="PROSITE" id="PS50111">
    <property type="entry name" value="CHEMOTAXIS_TRANSDUC_2"/>
    <property type="match status" value="1"/>
</dbReference>
<dbReference type="CDD" id="cd01068">
    <property type="entry name" value="globin_sensor"/>
    <property type="match status" value="1"/>
</dbReference>
<evidence type="ECO:0000256" key="2">
    <source>
        <dbReference type="ARBA" id="ARBA00029447"/>
    </source>
</evidence>
<dbReference type="EMBL" id="CP032345">
    <property type="protein sequence ID" value="QCO13978.1"/>
    <property type="molecule type" value="Genomic_DNA"/>
</dbReference>
<name>A0A4D8QTC3_AZOBR</name>
<dbReference type="Gene3D" id="1.10.490.10">
    <property type="entry name" value="Globins"/>
    <property type="match status" value="1"/>
</dbReference>
<organism evidence="5 6">
    <name type="scientific">Azospirillum brasilense</name>
    <dbReference type="NCBI Taxonomy" id="192"/>
    <lineage>
        <taxon>Bacteria</taxon>
        <taxon>Pseudomonadati</taxon>
        <taxon>Pseudomonadota</taxon>
        <taxon>Alphaproteobacteria</taxon>
        <taxon>Rhodospirillales</taxon>
        <taxon>Azospirillaceae</taxon>
        <taxon>Azospirillum</taxon>
    </lineage>
</organism>
<accession>A0A4D8QTC3</accession>
<dbReference type="InterPro" id="IPR004090">
    <property type="entry name" value="Chemotax_Me-accpt_rcpt"/>
</dbReference>
<proteinExistence type="inferred from homology"/>
<dbReference type="SUPFAM" id="SSF46458">
    <property type="entry name" value="Globin-like"/>
    <property type="match status" value="1"/>
</dbReference>
<dbReference type="GO" id="GO:0006935">
    <property type="term" value="P:chemotaxis"/>
    <property type="evidence" value="ECO:0007669"/>
    <property type="project" value="InterPro"/>
</dbReference>
<dbReference type="Proteomes" id="UP000298693">
    <property type="component" value="Chromosome"/>
</dbReference>
<evidence type="ECO:0000259" key="4">
    <source>
        <dbReference type="PROSITE" id="PS50111"/>
    </source>
</evidence>
<protein>
    <submittedName>
        <fullName evidence="5">Chemotaxis protein</fullName>
    </submittedName>
</protein>
<dbReference type="InterPro" id="IPR012292">
    <property type="entry name" value="Globin/Proto"/>
</dbReference>
<dbReference type="AlphaFoldDB" id="A0A4D8QTC3"/>
<comment type="similarity">
    <text evidence="2">Belongs to the methyl-accepting chemotaxis (MCP) protein family.</text>
</comment>
<dbReference type="RefSeq" id="WP_137138632.1">
    <property type="nucleotide sequence ID" value="NZ_CP032345.1"/>
</dbReference>
<evidence type="ECO:0000256" key="1">
    <source>
        <dbReference type="ARBA" id="ARBA00023224"/>
    </source>
</evidence>
<dbReference type="SUPFAM" id="SSF58104">
    <property type="entry name" value="Methyl-accepting chemotaxis protein (MCP) signaling domain"/>
    <property type="match status" value="1"/>
</dbReference>
<keyword evidence="1 3" id="KW-0807">Transducer</keyword>
<gene>
    <name evidence="5" type="ORF">D3869_01315</name>
</gene>
<dbReference type="InterPro" id="IPR039379">
    <property type="entry name" value="Protoglobin_sensor_dom"/>
</dbReference>
<dbReference type="InterPro" id="IPR004089">
    <property type="entry name" value="MCPsignal_dom"/>
</dbReference>
<evidence type="ECO:0000313" key="5">
    <source>
        <dbReference type="EMBL" id="QCO13978.1"/>
    </source>
</evidence>
<dbReference type="GO" id="GO:0020037">
    <property type="term" value="F:heme binding"/>
    <property type="evidence" value="ECO:0007669"/>
    <property type="project" value="InterPro"/>
</dbReference>
<dbReference type="Pfam" id="PF11563">
    <property type="entry name" value="Protoglobin"/>
    <property type="match status" value="1"/>
</dbReference>
<dbReference type="InterPro" id="IPR044398">
    <property type="entry name" value="Globin-sensor_dom"/>
</dbReference>
<dbReference type="SMART" id="SM00283">
    <property type="entry name" value="MA"/>
    <property type="match status" value="1"/>
</dbReference>